<dbReference type="EMBL" id="JARJLG010000101">
    <property type="protein sequence ID" value="KAJ7745831.1"/>
    <property type="molecule type" value="Genomic_DNA"/>
</dbReference>
<dbReference type="AlphaFoldDB" id="A0AAD7N494"/>
<comment type="caution">
    <text evidence="1">The sequence shown here is derived from an EMBL/GenBank/DDBJ whole genome shotgun (WGS) entry which is preliminary data.</text>
</comment>
<name>A0AAD7N494_9AGAR</name>
<protein>
    <submittedName>
        <fullName evidence="1">Uncharacterized protein</fullName>
    </submittedName>
</protein>
<evidence type="ECO:0000313" key="1">
    <source>
        <dbReference type="EMBL" id="KAJ7745831.1"/>
    </source>
</evidence>
<sequence length="269" mass="29562">MVGAKFSTAERFRPESPSSEFRACQALNLGLVQLSAETSLRAFPEAFVDVNEPEWLDVIRCPGYISLTKITVDRNPPVDISPQHSHSAHHRLSPSMSSTTLQIRDKPWGHGRVKFLSLVLFLTCNSYSINPNKIVSKDEFDAKVAAAYQNKARVETPPEDVQSLANLLSVSPETLSGTGAGFNKGGEACGHCGRAFSLLDIAATGLQVHGNQFLVDVVMGKYGYIVNTAPQPFNCYKCGTKPPFPEPDYDIVFYVCDVLNKHRDNERGL</sequence>
<accession>A0AAD7N494</accession>
<keyword evidence="2" id="KW-1185">Reference proteome</keyword>
<proteinExistence type="predicted"/>
<reference evidence="1" key="1">
    <citation type="submission" date="2023-03" db="EMBL/GenBank/DDBJ databases">
        <title>Massive genome expansion in bonnet fungi (Mycena s.s.) driven by repeated elements and novel gene families across ecological guilds.</title>
        <authorList>
            <consortium name="Lawrence Berkeley National Laboratory"/>
            <person name="Harder C.B."/>
            <person name="Miyauchi S."/>
            <person name="Viragh M."/>
            <person name="Kuo A."/>
            <person name="Thoen E."/>
            <person name="Andreopoulos B."/>
            <person name="Lu D."/>
            <person name="Skrede I."/>
            <person name="Drula E."/>
            <person name="Henrissat B."/>
            <person name="Morin E."/>
            <person name="Kohler A."/>
            <person name="Barry K."/>
            <person name="LaButti K."/>
            <person name="Morin E."/>
            <person name="Salamov A."/>
            <person name="Lipzen A."/>
            <person name="Mereny Z."/>
            <person name="Hegedus B."/>
            <person name="Baldrian P."/>
            <person name="Stursova M."/>
            <person name="Weitz H."/>
            <person name="Taylor A."/>
            <person name="Grigoriev I.V."/>
            <person name="Nagy L.G."/>
            <person name="Martin F."/>
            <person name="Kauserud H."/>
        </authorList>
    </citation>
    <scope>NUCLEOTIDE SEQUENCE</scope>
    <source>
        <strain evidence="1">CBHHK188m</strain>
    </source>
</reference>
<dbReference type="Proteomes" id="UP001215280">
    <property type="component" value="Unassembled WGS sequence"/>
</dbReference>
<organism evidence="1 2">
    <name type="scientific">Mycena maculata</name>
    <dbReference type="NCBI Taxonomy" id="230809"/>
    <lineage>
        <taxon>Eukaryota</taxon>
        <taxon>Fungi</taxon>
        <taxon>Dikarya</taxon>
        <taxon>Basidiomycota</taxon>
        <taxon>Agaricomycotina</taxon>
        <taxon>Agaricomycetes</taxon>
        <taxon>Agaricomycetidae</taxon>
        <taxon>Agaricales</taxon>
        <taxon>Marasmiineae</taxon>
        <taxon>Mycenaceae</taxon>
        <taxon>Mycena</taxon>
    </lineage>
</organism>
<evidence type="ECO:0000313" key="2">
    <source>
        <dbReference type="Proteomes" id="UP001215280"/>
    </source>
</evidence>
<gene>
    <name evidence="1" type="ORF">DFH07DRAFT_977180</name>
</gene>